<reference evidence="11 12" key="1">
    <citation type="submission" date="2018-08" db="EMBL/GenBank/DDBJ databases">
        <title>A genome reference for cultivated species of the human gut microbiota.</title>
        <authorList>
            <person name="Zou Y."/>
            <person name="Xue W."/>
            <person name="Luo G."/>
        </authorList>
    </citation>
    <scope>NUCLEOTIDE SEQUENCE [LARGE SCALE GENOMIC DNA]</scope>
    <source>
        <strain evidence="11 12">AF45-17</strain>
    </source>
</reference>
<dbReference type="EMBL" id="QVEP01000042">
    <property type="protein sequence ID" value="RGB76112.1"/>
    <property type="molecule type" value="Genomic_DNA"/>
</dbReference>
<dbReference type="SUPFAM" id="SSF46548">
    <property type="entry name" value="alpha-helical ferredoxin"/>
    <property type="match status" value="1"/>
</dbReference>
<keyword evidence="3" id="KW-0479">Metal-binding</keyword>
<dbReference type="InterPro" id="IPR009051">
    <property type="entry name" value="Helical_ferredxn"/>
</dbReference>
<dbReference type="Pfam" id="PF10531">
    <property type="entry name" value="SLBB"/>
    <property type="match status" value="1"/>
</dbReference>
<comment type="caution">
    <text evidence="11">The sequence shown here is derived from an EMBL/GenBank/DDBJ whole genome shotgun (WGS) entry which is preliminary data.</text>
</comment>
<feature type="domain" description="Soluble ligand binding" evidence="9">
    <location>
        <begin position="162"/>
        <end position="207"/>
    </location>
</feature>
<keyword evidence="5" id="KW-0249">Electron transport</keyword>
<keyword evidence="2" id="KW-0004">4Fe-4S</keyword>
<keyword evidence="1" id="KW-0813">Transport</keyword>
<dbReference type="InterPro" id="IPR017054">
    <property type="entry name" value="PduS"/>
</dbReference>
<dbReference type="InterPro" id="IPR026902">
    <property type="entry name" value="RnfC_N"/>
</dbReference>
<sequence length="460" mass="49638">MDLIKQIFDSGVVGCGGAGFPTHVKLKASPEILIINGAECEPLLRTDRYLMIHEAEKLVSGVDLICRELSIPEGRIALKKTYTKEIEALTAAIEKLHSKVQLHLMDSFYPAGDEQVVVYEVTGKVVPPAGIPLDVGAIVDNVATIIAVADAVSGIPFTEKYLTVTGEVREPSVLKVPVGTSFAQCIEMAGGTASDKVMVVSGGPMMGAPMSWEAAMNASVTKTTSGILVLPEDGAIDRRRKTQLNHMLNRAKAACIQCTFCTQLCPRHMLGHPLQPHRIMRKMAMNMPHQDNNETAKDHWILPELLEDKDIRQAAICSECGVCEVYACPMGLQPRVVNSLIKGELAQAGIRYSREGDTWEADANRPYRKVPTKRIAARAGVGAYYHIDGHIYKEETASKVVLPLKMNIGVPAEPVISDGVHVEKGQLIAACPEGKLGANLHASISGTAHLTGNAITITEV</sequence>
<organism evidence="11 12">
    <name type="scientific">Coprococcus catus</name>
    <dbReference type="NCBI Taxonomy" id="116085"/>
    <lineage>
        <taxon>Bacteria</taxon>
        <taxon>Bacillati</taxon>
        <taxon>Bacillota</taxon>
        <taxon>Clostridia</taxon>
        <taxon>Lachnospirales</taxon>
        <taxon>Lachnospiraceae</taxon>
        <taxon>Coprococcus</taxon>
    </lineage>
</organism>
<protein>
    <recommendedName>
        <fullName evidence="13">Electron transport complex protein RnfC</fullName>
    </recommendedName>
</protein>
<evidence type="ECO:0000256" key="6">
    <source>
        <dbReference type="ARBA" id="ARBA00023004"/>
    </source>
</evidence>
<evidence type="ECO:0000256" key="5">
    <source>
        <dbReference type="ARBA" id="ARBA00022982"/>
    </source>
</evidence>
<dbReference type="InterPro" id="IPR037225">
    <property type="entry name" value="Nuo51_FMN-bd_sf"/>
</dbReference>
<dbReference type="Pfam" id="PF13534">
    <property type="entry name" value="Fer4_17"/>
    <property type="match status" value="1"/>
</dbReference>
<proteinExistence type="predicted"/>
<dbReference type="PIRSF" id="PIRSF036408">
    <property type="entry name" value="PduS_prd"/>
    <property type="match status" value="1"/>
</dbReference>
<dbReference type="Gene3D" id="3.10.20.600">
    <property type="match status" value="1"/>
</dbReference>
<dbReference type="PANTHER" id="PTHR43034">
    <property type="entry name" value="ION-TRANSLOCATING OXIDOREDUCTASE COMPLEX SUBUNIT C"/>
    <property type="match status" value="1"/>
</dbReference>
<dbReference type="PANTHER" id="PTHR43034:SF2">
    <property type="entry name" value="ION-TRANSLOCATING OXIDOREDUCTASE COMPLEX SUBUNIT C"/>
    <property type="match status" value="1"/>
</dbReference>
<dbReference type="SUPFAM" id="SSF142984">
    <property type="entry name" value="Nqo1 middle domain-like"/>
    <property type="match status" value="1"/>
</dbReference>
<evidence type="ECO:0000256" key="3">
    <source>
        <dbReference type="ARBA" id="ARBA00022723"/>
    </source>
</evidence>
<evidence type="ECO:0000259" key="10">
    <source>
        <dbReference type="Pfam" id="PF13375"/>
    </source>
</evidence>
<dbReference type="Proteomes" id="UP000260773">
    <property type="component" value="Unassembled WGS sequence"/>
</dbReference>
<dbReference type="Gene3D" id="3.40.50.11540">
    <property type="entry name" value="NADH-ubiquinone oxidoreductase 51kDa subunit"/>
    <property type="match status" value="1"/>
</dbReference>
<dbReference type="AlphaFoldDB" id="A0A3E2TJ67"/>
<evidence type="ECO:0008006" key="13">
    <source>
        <dbReference type="Google" id="ProtNLM"/>
    </source>
</evidence>
<dbReference type="GO" id="GO:0016020">
    <property type="term" value="C:membrane"/>
    <property type="evidence" value="ECO:0007669"/>
    <property type="project" value="InterPro"/>
</dbReference>
<name>A0A3E2TJ67_9FIRM</name>
<evidence type="ECO:0000259" key="8">
    <source>
        <dbReference type="Pfam" id="PF01512"/>
    </source>
</evidence>
<dbReference type="Pfam" id="PF01512">
    <property type="entry name" value="Complex1_51K"/>
    <property type="match status" value="1"/>
</dbReference>
<feature type="domain" description="RnfC Barrel sandwich hybrid" evidence="10">
    <location>
        <begin position="391"/>
        <end position="447"/>
    </location>
</feature>
<keyword evidence="6" id="KW-0408">Iron</keyword>
<dbReference type="GO" id="GO:0046872">
    <property type="term" value="F:metal ion binding"/>
    <property type="evidence" value="ECO:0007669"/>
    <property type="project" value="UniProtKB-KW"/>
</dbReference>
<keyword evidence="4" id="KW-0677">Repeat</keyword>
<dbReference type="Pfam" id="PF13375">
    <property type="entry name" value="RnfC_N"/>
    <property type="match status" value="1"/>
</dbReference>
<keyword evidence="7" id="KW-0411">Iron-sulfur</keyword>
<evidence type="ECO:0000259" key="9">
    <source>
        <dbReference type="Pfam" id="PF10531"/>
    </source>
</evidence>
<evidence type="ECO:0000313" key="11">
    <source>
        <dbReference type="EMBL" id="RGB76112.1"/>
    </source>
</evidence>
<evidence type="ECO:0000256" key="1">
    <source>
        <dbReference type="ARBA" id="ARBA00022448"/>
    </source>
</evidence>
<evidence type="ECO:0000256" key="4">
    <source>
        <dbReference type="ARBA" id="ARBA00022737"/>
    </source>
</evidence>
<dbReference type="InterPro" id="IPR010208">
    <property type="entry name" value="Ion_transpt_RnfC/RsxC"/>
</dbReference>
<evidence type="ECO:0000256" key="2">
    <source>
        <dbReference type="ARBA" id="ARBA00022485"/>
    </source>
</evidence>
<evidence type="ECO:0000313" key="12">
    <source>
        <dbReference type="Proteomes" id="UP000260773"/>
    </source>
</evidence>
<dbReference type="GO" id="GO:0009055">
    <property type="term" value="F:electron transfer activity"/>
    <property type="evidence" value="ECO:0007669"/>
    <property type="project" value="InterPro"/>
</dbReference>
<dbReference type="InterPro" id="IPR019554">
    <property type="entry name" value="Soluble_ligand-bd"/>
</dbReference>
<dbReference type="SUPFAM" id="SSF142019">
    <property type="entry name" value="Nqo1 FMN-binding domain-like"/>
    <property type="match status" value="1"/>
</dbReference>
<evidence type="ECO:0000256" key="7">
    <source>
        <dbReference type="ARBA" id="ARBA00023014"/>
    </source>
</evidence>
<dbReference type="Gene3D" id="1.10.1060.10">
    <property type="entry name" value="Alpha-helical ferredoxin"/>
    <property type="match status" value="1"/>
</dbReference>
<accession>A0A3E2TJ67</accession>
<feature type="domain" description="NADH-ubiquinone oxidoreductase 51kDa subunit FMN-binding" evidence="8">
    <location>
        <begin position="7"/>
        <end position="149"/>
    </location>
</feature>
<dbReference type="GO" id="GO:0051539">
    <property type="term" value="F:4 iron, 4 sulfur cluster binding"/>
    <property type="evidence" value="ECO:0007669"/>
    <property type="project" value="UniProtKB-KW"/>
</dbReference>
<gene>
    <name evidence="11" type="ORF">DW070_13570</name>
</gene>
<dbReference type="InterPro" id="IPR011538">
    <property type="entry name" value="Nuo51_FMN-bd"/>
</dbReference>